<dbReference type="Proteomes" id="UP000295756">
    <property type="component" value="Chromosome"/>
</dbReference>
<dbReference type="CDD" id="cd01105">
    <property type="entry name" value="HTH_GlnR-like"/>
    <property type="match status" value="1"/>
</dbReference>
<keyword evidence="2" id="KW-0805">Transcription regulation</keyword>
<dbReference type="Pfam" id="PF00376">
    <property type="entry name" value="MerR"/>
    <property type="match status" value="1"/>
</dbReference>
<dbReference type="SUPFAM" id="SSF46955">
    <property type="entry name" value="Putative DNA-binding domain"/>
    <property type="match status" value="1"/>
</dbReference>
<evidence type="ECO:0000256" key="3">
    <source>
        <dbReference type="ARBA" id="ARBA00023125"/>
    </source>
</evidence>
<dbReference type="RefSeq" id="WP_013103306.1">
    <property type="nucleotide sequence ID" value="NZ_CP037939.1"/>
</dbReference>
<proteinExistence type="predicted"/>
<name>A0ABX5SM09_9LACO</name>
<dbReference type="Gene3D" id="1.10.1660.10">
    <property type="match status" value="1"/>
</dbReference>
<protein>
    <submittedName>
        <fullName evidence="6">MerR family transcriptional regulator</fullName>
    </submittedName>
</protein>
<dbReference type="SMART" id="SM00422">
    <property type="entry name" value="HTH_MERR"/>
    <property type="match status" value="1"/>
</dbReference>
<keyword evidence="4" id="KW-0804">Transcription</keyword>
<evidence type="ECO:0000313" key="7">
    <source>
        <dbReference type="Proteomes" id="UP000295756"/>
    </source>
</evidence>
<evidence type="ECO:0000256" key="1">
    <source>
        <dbReference type="ARBA" id="ARBA00022491"/>
    </source>
</evidence>
<reference evidence="6 7" key="1">
    <citation type="submission" date="2019-03" db="EMBL/GenBank/DDBJ databases">
        <title>Complete Genome Sequence of Leuconostoc kimchii strain NKJ218 Isolated from Homemade Kimchi.</title>
        <authorList>
            <person name="Jung J.Y."/>
            <person name="Jin H.M."/>
            <person name="Jung J.-W."/>
            <person name="Lee S.-Y."/>
            <person name="Ryu B.-G."/>
            <person name="Han S.-S."/>
            <person name="Kang H.K."/>
            <person name="Choi H.W."/>
            <person name="Chung E.J."/>
            <person name="Choi K.-M."/>
        </authorList>
    </citation>
    <scope>NUCLEOTIDE SEQUENCE [LARGE SCALE GENOMIC DNA]</scope>
    <source>
        <strain evidence="6 7">NKJ218</strain>
    </source>
</reference>
<dbReference type="EMBL" id="CP037939">
    <property type="protein sequence ID" value="QBR48394.1"/>
    <property type="molecule type" value="Genomic_DNA"/>
</dbReference>
<keyword evidence="1" id="KW-0678">Repressor</keyword>
<evidence type="ECO:0000313" key="6">
    <source>
        <dbReference type="EMBL" id="QBR48394.1"/>
    </source>
</evidence>
<dbReference type="InterPro" id="IPR009061">
    <property type="entry name" value="DNA-bd_dom_put_sf"/>
</dbReference>
<dbReference type="InterPro" id="IPR047057">
    <property type="entry name" value="MerR_fam"/>
</dbReference>
<accession>A0ABX5SM09</accession>
<feature type="domain" description="HTH merR-type" evidence="5">
    <location>
        <begin position="22"/>
        <end position="92"/>
    </location>
</feature>
<sequence length="155" mass="17876">MNSKPHPKKLLKVKKPTLDNMQFRIGELARMTGVSTRQLRYWEKQGYVSTIVRDDGQESRLYSFKAYVKVSVIKQYLDAGEALHDAVVAANVTLKDVKVIQHIMRTAFQGLEMHNDKLMVNLGFFDEQETKRLYVSIESGKVKYQLVDVPDEEPK</sequence>
<organism evidence="6 7">
    <name type="scientific">Leuconostoc kimchii</name>
    <dbReference type="NCBI Taxonomy" id="136609"/>
    <lineage>
        <taxon>Bacteria</taxon>
        <taxon>Bacillati</taxon>
        <taxon>Bacillota</taxon>
        <taxon>Bacilli</taxon>
        <taxon>Lactobacillales</taxon>
        <taxon>Lactobacillaceae</taxon>
        <taxon>Leuconostoc</taxon>
    </lineage>
</organism>
<keyword evidence="7" id="KW-1185">Reference proteome</keyword>
<evidence type="ECO:0000259" key="5">
    <source>
        <dbReference type="PROSITE" id="PS50937"/>
    </source>
</evidence>
<keyword evidence="3" id="KW-0238">DNA-binding</keyword>
<dbReference type="PANTHER" id="PTHR30204">
    <property type="entry name" value="REDOX-CYCLING DRUG-SENSING TRANSCRIPTIONAL ACTIVATOR SOXR"/>
    <property type="match status" value="1"/>
</dbReference>
<dbReference type="PANTHER" id="PTHR30204:SF69">
    <property type="entry name" value="MERR-FAMILY TRANSCRIPTIONAL REGULATOR"/>
    <property type="match status" value="1"/>
</dbReference>
<evidence type="ECO:0000256" key="4">
    <source>
        <dbReference type="ARBA" id="ARBA00023163"/>
    </source>
</evidence>
<gene>
    <name evidence="6" type="ORF">EW139_09815</name>
</gene>
<dbReference type="PROSITE" id="PS50937">
    <property type="entry name" value="HTH_MERR_2"/>
    <property type="match status" value="1"/>
</dbReference>
<evidence type="ECO:0000256" key="2">
    <source>
        <dbReference type="ARBA" id="ARBA00023015"/>
    </source>
</evidence>
<dbReference type="InterPro" id="IPR000551">
    <property type="entry name" value="MerR-type_HTH_dom"/>
</dbReference>